<sequence length="170" mass="18665">MACRLVETVKSCVAAEADCGIWAQSTANCVHEAYRIEEENQNNLRRVLALAAYAHDLVKSTKFGRVWTDQKESPKKNINELYLQTISATCAKENLAIAHDVGGIWACCRVGTSPARQGAPTEPNLDPFDAGPDHGPFPGLASLHTLDTFRFSSTSPWHRMQTHANPCKEA</sequence>
<name>A0A9D4UIE1_ADICA</name>
<evidence type="ECO:0000313" key="2">
    <source>
        <dbReference type="EMBL" id="KAI5068464.1"/>
    </source>
</evidence>
<feature type="region of interest" description="Disordered" evidence="1">
    <location>
        <begin position="116"/>
        <end position="136"/>
    </location>
</feature>
<dbReference type="AlphaFoldDB" id="A0A9D4UIE1"/>
<comment type="caution">
    <text evidence="2">The sequence shown here is derived from an EMBL/GenBank/DDBJ whole genome shotgun (WGS) entry which is preliminary data.</text>
</comment>
<organism evidence="2 3">
    <name type="scientific">Adiantum capillus-veneris</name>
    <name type="common">Maidenhair fern</name>
    <dbReference type="NCBI Taxonomy" id="13818"/>
    <lineage>
        <taxon>Eukaryota</taxon>
        <taxon>Viridiplantae</taxon>
        <taxon>Streptophyta</taxon>
        <taxon>Embryophyta</taxon>
        <taxon>Tracheophyta</taxon>
        <taxon>Polypodiopsida</taxon>
        <taxon>Polypodiidae</taxon>
        <taxon>Polypodiales</taxon>
        <taxon>Pteridineae</taxon>
        <taxon>Pteridaceae</taxon>
        <taxon>Vittarioideae</taxon>
        <taxon>Adiantum</taxon>
    </lineage>
</organism>
<evidence type="ECO:0000313" key="3">
    <source>
        <dbReference type="Proteomes" id="UP000886520"/>
    </source>
</evidence>
<proteinExistence type="predicted"/>
<accession>A0A9D4UIE1</accession>
<gene>
    <name evidence="2" type="ORF">GOP47_0016809</name>
</gene>
<evidence type="ECO:0000256" key="1">
    <source>
        <dbReference type="SAM" id="MobiDB-lite"/>
    </source>
</evidence>
<reference evidence="2" key="1">
    <citation type="submission" date="2021-01" db="EMBL/GenBank/DDBJ databases">
        <title>Adiantum capillus-veneris genome.</title>
        <authorList>
            <person name="Fang Y."/>
            <person name="Liao Q."/>
        </authorList>
    </citation>
    <scope>NUCLEOTIDE SEQUENCE</scope>
    <source>
        <strain evidence="2">H3</strain>
        <tissue evidence="2">Leaf</tissue>
    </source>
</reference>
<protein>
    <submittedName>
        <fullName evidence="2">Uncharacterized protein</fullName>
    </submittedName>
</protein>
<dbReference type="Proteomes" id="UP000886520">
    <property type="component" value="Chromosome 16"/>
</dbReference>
<keyword evidence="3" id="KW-1185">Reference proteome</keyword>
<dbReference type="EMBL" id="JABFUD020000016">
    <property type="protein sequence ID" value="KAI5068464.1"/>
    <property type="molecule type" value="Genomic_DNA"/>
</dbReference>